<accession>A0ABV6UDG5</accession>
<evidence type="ECO:0000256" key="1">
    <source>
        <dbReference type="ARBA" id="ARBA00022714"/>
    </source>
</evidence>
<comment type="cofactor">
    <cofactor evidence="5">
        <name>[2Fe-2S] cluster</name>
        <dbReference type="ChEBI" id="CHEBI:190135"/>
    </cofactor>
</comment>
<evidence type="ECO:0000256" key="5">
    <source>
        <dbReference type="ARBA" id="ARBA00034078"/>
    </source>
</evidence>
<comment type="similarity">
    <text evidence="6">Belongs to the bacterial ring-hydroxylating dioxygenase ferredoxin component family.</text>
</comment>
<dbReference type="PROSITE" id="PS51296">
    <property type="entry name" value="RIESKE"/>
    <property type="match status" value="1"/>
</dbReference>
<dbReference type="Pfam" id="PF00355">
    <property type="entry name" value="Rieske"/>
    <property type="match status" value="1"/>
</dbReference>
<reference evidence="8 9" key="1">
    <citation type="submission" date="2024-09" db="EMBL/GenBank/DDBJ databases">
        <authorList>
            <person name="Sun Q."/>
            <person name="Mori K."/>
        </authorList>
    </citation>
    <scope>NUCLEOTIDE SEQUENCE [LARGE SCALE GENOMIC DNA]</scope>
    <source>
        <strain evidence="8 9">TBRC 1851</strain>
    </source>
</reference>
<keyword evidence="4" id="KW-0411">Iron-sulfur</keyword>
<evidence type="ECO:0000259" key="7">
    <source>
        <dbReference type="PROSITE" id="PS51296"/>
    </source>
</evidence>
<evidence type="ECO:0000256" key="4">
    <source>
        <dbReference type="ARBA" id="ARBA00023014"/>
    </source>
</evidence>
<dbReference type="PANTHER" id="PTHR21496">
    <property type="entry name" value="FERREDOXIN-RELATED"/>
    <property type="match status" value="1"/>
</dbReference>
<dbReference type="InterPro" id="IPR017941">
    <property type="entry name" value="Rieske_2Fe-2S"/>
</dbReference>
<dbReference type="CDD" id="cd03467">
    <property type="entry name" value="Rieske"/>
    <property type="match status" value="1"/>
</dbReference>
<keyword evidence="1" id="KW-0001">2Fe-2S</keyword>
<evidence type="ECO:0000313" key="9">
    <source>
        <dbReference type="Proteomes" id="UP001589870"/>
    </source>
</evidence>
<evidence type="ECO:0000256" key="2">
    <source>
        <dbReference type="ARBA" id="ARBA00022723"/>
    </source>
</evidence>
<feature type="domain" description="Rieske" evidence="7">
    <location>
        <begin position="1"/>
        <end position="93"/>
    </location>
</feature>
<gene>
    <name evidence="8" type="ORF">ACFHYQ_28250</name>
</gene>
<sequence>EPPHLGDGKNLQHSCWRGVQRDGSDITVMLDRCAHQSGPLGQGKVIKVDGRPCVVCPWHGSTFQLKDGKVVHGPSSTDQQVLDGRVVDGVVEARLP</sequence>
<dbReference type="RefSeq" id="WP_394304191.1">
    <property type="nucleotide sequence ID" value="NZ_JBHMQT010000067.1"/>
</dbReference>
<keyword evidence="9" id="KW-1185">Reference proteome</keyword>
<dbReference type="Gene3D" id="2.102.10.10">
    <property type="entry name" value="Rieske [2Fe-2S] iron-sulphur domain"/>
    <property type="match status" value="1"/>
</dbReference>
<dbReference type="EMBL" id="JBHMQT010000067">
    <property type="protein sequence ID" value="MFC0866197.1"/>
    <property type="molecule type" value="Genomic_DNA"/>
</dbReference>
<dbReference type="SUPFAM" id="SSF50022">
    <property type="entry name" value="ISP domain"/>
    <property type="match status" value="1"/>
</dbReference>
<protein>
    <submittedName>
        <fullName evidence="8">Rieske (2Fe-2S) protein</fullName>
    </submittedName>
</protein>
<dbReference type="PANTHER" id="PTHR21496:SF0">
    <property type="entry name" value="RIESKE DOMAIN-CONTAINING PROTEIN"/>
    <property type="match status" value="1"/>
</dbReference>
<feature type="non-terminal residue" evidence="8">
    <location>
        <position position="1"/>
    </location>
</feature>
<name>A0ABV6UDG5_9ACTN</name>
<keyword evidence="2" id="KW-0479">Metal-binding</keyword>
<comment type="caution">
    <text evidence="8">The sequence shown here is derived from an EMBL/GenBank/DDBJ whole genome shotgun (WGS) entry which is preliminary data.</text>
</comment>
<evidence type="ECO:0000313" key="8">
    <source>
        <dbReference type="EMBL" id="MFC0866197.1"/>
    </source>
</evidence>
<proteinExistence type="inferred from homology"/>
<evidence type="ECO:0000256" key="3">
    <source>
        <dbReference type="ARBA" id="ARBA00023004"/>
    </source>
</evidence>
<organism evidence="8 9">
    <name type="scientific">Sphaerimonospora cavernae</name>
    <dbReference type="NCBI Taxonomy" id="1740611"/>
    <lineage>
        <taxon>Bacteria</taxon>
        <taxon>Bacillati</taxon>
        <taxon>Actinomycetota</taxon>
        <taxon>Actinomycetes</taxon>
        <taxon>Streptosporangiales</taxon>
        <taxon>Streptosporangiaceae</taxon>
        <taxon>Sphaerimonospora</taxon>
    </lineage>
</organism>
<dbReference type="Proteomes" id="UP001589870">
    <property type="component" value="Unassembled WGS sequence"/>
</dbReference>
<evidence type="ECO:0000256" key="6">
    <source>
        <dbReference type="ARBA" id="ARBA00038001"/>
    </source>
</evidence>
<dbReference type="InterPro" id="IPR036922">
    <property type="entry name" value="Rieske_2Fe-2S_sf"/>
</dbReference>
<keyword evidence="3" id="KW-0408">Iron</keyword>